<gene>
    <name evidence="2" type="ORF">SEMRO_2340_G324030.1</name>
</gene>
<evidence type="ECO:0000313" key="3">
    <source>
        <dbReference type="Proteomes" id="UP001153069"/>
    </source>
</evidence>
<feature type="chain" id="PRO_5040210089" evidence="1">
    <location>
        <begin position="24"/>
        <end position="300"/>
    </location>
</feature>
<organism evidence="2 3">
    <name type="scientific">Seminavis robusta</name>
    <dbReference type="NCBI Taxonomy" id="568900"/>
    <lineage>
        <taxon>Eukaryota</taxon>
        <taxon>Sar</taxon>
        <taxon>Stramenopiles</taxon>
        <taxon>Ochrophyta</taxon>
        <taxon>Bacillariophyta</taxon>
        <taxon>Bacillariophyceae</taxon>
        <taxon>Bacillariophycidae</taxon>
        <taxon>Naviculales</taxon>
        <taxon>Naviculaceae</taxon>
        <taxon>Seminavis</taxon>
    </lineage>
</organism>
<accession>A0A9N8F1G1</accession>
<evidence type="ECO:0000256" key="1">
    <source>
        <dbReference type="SAM" id="SignalP"/>
    </source>
</evidence>
<dbReference type="Proteomes" id="UP001153069">
    <property type="component" value="Unassembled WGS sequence"/>
</dbReference>
<keyword evidence="3" id="KW-1185">Reference proteome</keyword>
<comment type="caution">
    <text evidence="2">The sequence shown here is derived from an EMBL/GenBank/DDBJ whole genome shotgun (WGS) entry which is preliminary data.</text>
</comment>
<proteinExistence type="predicted"/>
<name>A0A9N8F1G1_9STRA</name>
<protein>
    <submittedName>
        <fullName evidence="2">Uncharacterized protein</fullName>
    </submittedName>
</protein>
<dbReference type="EMBL" id="CAICTM010002338">
    <property type="protein sequence ID" value="CAB9528869.1"/>
    <property type="molecule type" value="Genomic_DNA"/>
</dbReference>
<reference evidence="2" key="1">
    <citation type="submission" date="2020-06" db="EMBL/GenBank/DDBJ databases">
        <authorList>
            <consortium name="Plant Systems Biology data submission"/>
        </authorList>
    </citation>
    <scope>NUCLEOTIDE SEQUENCE</scope>
    <source>
        <strain evidence="2">D6</strain>
    </source>
</reference>
<keyword evidence="1" id="KW-0732">Signal</keyword>
<feature type="signal peptide" evidence="1">
    <location>
        <begin position="1"/>
        <end position="23"/>
    </location>
</feature>
<sequence>MIRVRILLQVCLLVVHASSLARADMMEQWLESEKNHRNLFLRSSGQLGEICGRNTLCAEGLQCVRSFARSTCLPLDCAEDVILTELVDKLDIENYGTKILAAANIEMGDDMFNETTMALGEGALNEFGLRHILKDNFQTSIVNAMLANPLNMTDYLARLESCTAGKQGGGGGTAGSGGFVLTIAAAFKFQYSYYYIQGTADDAGSIYSNLCFGLGPQAGLTVGGMGAVGFASKKKDFLSCSCQFDAGFTAIAGLDVANVYTIPDQVQTLEFHLNSGAYAGGNLGFCYVDHVANYGDPFFT</sequence>
<evidence type="ECO:0000313" key="2">
    <source>
        <dbReference type="EMBL" id="CAB9528869.1"/>
    </source>
</evidence>
<dbReference type="AlphaFoldDB" id="A0A9N8F1G1"/>